<keyword evidence="9" id="KW-1185">Reference proteome</keyword>
<feature type="transmembrane region" description="Helical" evidence="7">
    <location>
        <begin position="66"/>
        <end position="85"/>
    </location>
</feature>
<reference evidence="8 9" key="1">
    <citation type="submission" date="2020-11" db="EMBL/GenBank/DDBJ databases">
        <title>A novel isolate from a Black sea contaminated sediment with potential to produce alkanes: Plantactinospora alkalitolerans sp. nov.</title>
        <authorList>
            <person name="Carro L."/>
            <person name="Veyisoglu A."/>
            <person name="Guven K."/>
            <person name="Schumann P."/>
            <person name="Klenk H.-P."/>
            <person name="Sahin N."/>
        </authorList>
    </citation>
    <scope>NUCLEOTIDE SEQUENCE [LARGE SCALE GENOMIC DNA]</scope>
    <source>
        <strain evidence="8 9">S1510</strain>
    </source>
</reference>
<evidence type="ECO:0000256" key="6">
    <source>
        <dbReference type="ARBA" id="ARBA00023136"/>
    </source>
</evidence>
<keyword evidence="4 7" id="KW-0812">Transmembrane</keyword>
<evidence type="ECO:0000256" key="2">
    <source>
        <dbReference type="ARBA" id="ARBA00011006"/>
    </source>
</evidence>
<feature type="transmembrane region" description="Helical" evidence="7">
    <location>
        <begin position="31"/>
        <end position="54"/>
    </location>
</feature>
<dbReference type="Proteomes" id="UP000638560">
    <property type="component" value="Unassembled WGS sequence"/>
</dbReference>
<evidence type="ECO:0000256" key="5">
    <source>
        <dbReference type="ARBA" id="ARBA00022989"/>
    </source>
</evidence>
<name>A0ABS0GRP8_9ACTN</name>
<comment type="subcellular location">
    <subcellularLocation>
        <location evidence="1">Cell membrane</location>
        <topology evidence="1">Multi-pass membrane protein</topology>
    </subcellularLocation>
</comment>
<protein>
    <submittedName>
        <fullName evidence="8">GlsB/YeaQ/YmgE family stress response membrane protein</fullName>
    </submittedName>
</protein>
<dbReference type="PANTHER" id="PTHR33884">
    <property type="entry name" value="UPF0410 PROTEIN YMGE"/>
    <property type="match status" value="1"/>
</dbReference>
<feature type="transmembrane region" description="Helical" evidence="7">
    <location>
        <begin position="6"/>
        <end position="24"/>
    </location>
</feature>
<evidence type="ECO:0000256" key="3">
    <source>
        <dbReference type="ARBA" id="ARBA00022475"/>
    </source>
</evidence>
<dbReference type="InterPro" id="IPR007341">
    <property type="entry name" value="Transgly_assoc"/>
</dbReference>
<evidence type="ECO:0000256" key="1">
    <source>
        <dbReference type="ARBA" id="ARBA00004651"/>
    </source>
</evidence>
<evidence type="ECO:0000313" key="8">
    <source>
        <dbReference type="EMBL" id="MBF9128729.1"/>
    </source>
</evidence>
<gene>
    <name evidence="8" type="ORF">I0C86_06970</name>
</gene>
<sequence>MAIGGIISAIVVGLIIGALGRLVVPGKQNIPIWLTLLIGIVAALLGTAIARGAGWADTDGVDWTEVLIQVVLAALAVAAVAGFYGRRHITR</sequence>
<comment type="caution">
    <text evidence="8">The sequence shown here is derived from an EMBL/GenBank/DDBJ whole genome shotgun (WGS) entry which is preliminary data.</text>
</comment>
<evidence type="ECO:0000256" key="4">
    <source>
        <dbReference type="ARBA" id="ARBA00022692"/>
    </source>
</evidence>
<evidence type="ECO:0000256" key="7">
    <source>
        <dbReference type="SAM" id="Phobius"/>
    </source>
</evidence>
<keyword evidence="6 7" id="KW-0472">Membrane</keyword>
<dbReference type="EMBL" id="JADPUN010000088">
    <property type="protein sequence ID" value="MBF9128729.1"/>
    <property type="molecule type" value="Genomic_DNA"/>
</dbReference>
<dbReference type="RefSeq" id="WP_196200379.1">
    <property type="nucleotide sequence ID" value="NZ_JADPUN010000088.1"/>
</dbReference>
<comment type="similarity">
    <text evidence="2">Belongs to the UPF0410 family.</text>
</comment>
<keyword evidence="5 7" id="KW-1133">Transmembrane helix</keyword>
<keyword evidence="3" id="KW-1003">Cell membrane</keyword>
<dbReference type="PANTHER" id="PTHR33884:SF3">
    <property type="entry name" value="UPF0410 PROTEIN YMGE"/>
    <property type="match status" value="1"/>
</dbReference>
<evidence type="ECO:0000313" key="9">
    <source>
        <dbReference type="Proteomes" id="UP000638560"/>
    </source>
</evidence>
<accession>A0ABS0GRP8</accession>
<organism evidence="8 9">
    <name type="scientific">Plantactinospora alkalitolerans</name>
    <dbReference type="NCBI Taxonomy" id="2789879"/>
    <lineage>
        <taxon>Bacteria</taxon>
        <taxon>Bacillati</taxon>
        <taxon>Actinomycetota</taxon>
        <taxon>Actinomycetes</taxon>
        <taxon>Micromonosporales</taxon>
        <taxon>Micromonosporaceae</taxon>
        <taxon>Plantactinospora</taxon>
    </lineage>
</organism>
<proteinExistence type="inferred from homology"/>